<evidence type="ECO:0000313" key="4">
    <source>
        <dbReference type="Proteomes" id="UP000481861"/>
    </source>
</evidence>
<feature type="transmembrane region" description="Helical" evidence="2">
    <location>
        <begin position="28"/>
        <end position="49"/>
    </location>
</feature>
<protein>
    <submittedName>
        <fullName evidence="3">Uncharacterized protein</fullName>
    </submittedName>
</protein>
<dbReference type="EMBL" id="JAADJZ010000001">
    <property type="protein sequence ID" value="KAF2878006.1"/>
    <property type="molecule type" value="Genomic_DNA"/>
</dbReference>
<keyword evidence="2" id="KW-0812">Transmembrane</keyword>
<dbReference type="Proteomes" id="UP000481861">
    <property type="component" value="Unassembled WGS sequence"/>
</dbReference>
<sequence>MAPLTTPHPRRSPPSPPSSSLPGIKRGIAIGCAVSLTILLIALLAYFALKQRTKQRKAALQSTPPKGTHDMVLPLPSPGPPPPYLPEKIQCGVIPPPPLVEADAQTIHELPATPPCVHVAELASKPQLEVQELDGKTVLERAGETAEGCKARSATPTLHLHIEHVGESDASHCREQSCGSQLVVSPMDGSPMCVSPLDERYRLSGDAERGAGRRFSWE</sequence>
<gene>
    <name evidence="3" type="ORF">BDV95DRAFT_600686</name>
</gene>
<accession>A0A7C8IHU7</accession>
<keyword evidence="2" id="KW-0472">Membrane</keyword>
<evidence type="ECO:0000313" key="3">
    <source>
        <dbReference type="EMBL" id="KAF2878006.1"/>
    </source>
</evidence>
<organism evidence="3 4">
    <name type="scientific">Massariosphaeria phaeospora</name>
    <dbReference type="NCBI Taxonomy" id="100035"/>
    <lineage>
        <taxon>Eukaryota</taxon>
        <taxon>Fungi</taxon>
        <taxon>Dikarya</taxon>
        <taxon>Ascomycota</taxon>
        <taxon>Pezizomycotina</taxon>
        <taxon>Dothideomycetes</taxon>
        <taxon>Pleosporomycetidae</taxon>
        <taxon>Pleosporales</taxon>
        <taxon>Pleosporales incertae sedis</taxon>
        <taxon>Massariosphaeria</taxon>
    </lineage>
</organism>
<evidence type="ECO:0000256" key="2">
    <source>
        <dbReference type="SAM" id="Phobius"/>
    </source>
</evidence>
<name>A0A7C8IHU7_9PLEO</name>
<reference evidence="3 4" key="1">
    <citation type="submission" date="2020-01" db="EMBL/GenBank/DDBJ databases">
        <authorList>
            <consortium name="DOE Joint Genome Institute"/>
            <person name="Haridas S."/>
            <person name="Albert R."/>
            <person name="Binder M."/>
            <person name="Bloem J."/>
            <person name="Labutti K."/>
            <person name="Salamov A."/>
            <person name="Andreopoulos B."/>
            <person name="Baker S.E."/>
            <person name="Barry K."/>
            <person name="Bills G."/>
            <person name="Bluhm B.H."/>
            <person name="Cannon C."/>
            <person name="Castanera R."/>
            <person name="Culley D.E."/>
            <person name="Daum C."/>
            <person name="Ezra D."/>
            <person name="Gonzalez J.B."/>
            <person name="Henrissat B."/>
            <person name="Kuo A."/>
            <person name="Liang C."/>
            <person name="Lipzen A."/>
            <person name="Lutzoni F."/>
            <person name="Magnuson J."/>
            <person name="Mondo S."/>
            <person name="Nolan M."/>
            <person name="Ohm R."/>
            <person name="Pangilinan J."/>
            <person name="Park H.-J.H."/>
            <person name="Ramirez L."/>
            <person name="Alfaro M."/>
            <person name="Sun H."/>
            <person name="Tritt A."/>
            <person name="Yoshinaga Y."/>
            <person name="Zwiers L.-H.L."/>
            <person name="Turgeon B.G."/>
            <person name="Goodwin S.B."/>
            <person name="Spatafora J.W."/>
            <person name="Crous P.W."/>
            <person name="Grigoriev I.V."/>
        </authorList>
    </citation>
    <scope>NUCLEOTIDE SEQUENCE [LARGE SCALE GENOMIC DNA]</scope>
    <source>
        <strain evidence="3 4">CBS 611.86</strain>
    </source>
</reference>
<comment type="caution">
    <text evidence="3">The sequence shown here is derived from an EMBL/GenBank/DDBJ whole genome shotgun (WGS) entry which is preliminary data.</text>
</comment>
<keyword evidence="2" id="KW-1133">Transmembrane helix</keyword>
<dbReference type="AlphaFoldDB" id="A0A7C8IHU7"/>
<keyword evidence="4" id="KW-1185">Reference proteome</keyword>
<evidence type="ECO:0000256" key="1">
    <source>
        <dbReference type="SAM" id="MobiDB-lite"/>
    </source>
</evidence>
<proteinExistence type="predicted"/>
<feature type="region of interest" description="Disordered" evidence="1">
    <location>
        <begin position="1"/>
        <end position="22"/>
    </location>
</feature>